<dbReference type="InterPro" id="IPR029525">
    <property type="entry name" value="INO80C/Ies6"/>
</dbReference>
<name>A0AAX4P117_9CHLO</name>
<feature type="domain" description="Vps72/YL1 C-terminal" evidence="6">
    <location>
        <begin position="133"/>
        <end position="162"/>
    </location>
</feature>
<dbReference type="PANTHER" id="PTHR31200:SF1">
    <property type="entry name" value="INO80 COMPLEX SUBUNIT C"/>
    <property type="match status" value="1"/>
</dbReference>
<dbReference type="Pfam" id="PF08265">
    <property type="entry name" value="YL1_C"/>
    <property type="match status" value="1"/>
</dbReference>
<evidence type="ECO:0000256" key="5">
    <source>
        <dbReference type="SAM" id="MobiDB-lite"/>
    </source>
</evidence>
<keyword evidence="2" id="KW-0805">Transcription regulation</keyword>
<comment type="subcellular location">
    <subcellularLocation>
        <location evidence="1">Nucleus</location>
    </subcellularLocation>
</comment>
<evidence type="ECO:0000256" key="1">
    <source>
        <dbReference type="ARBA" id="ARBA00004123"/>
    </source>
</evidence>
<evidence type="ECO:0000259" key="6">
    <source>
        <dbReference type="SMART" id="SM00993"/>
    </source>
</evidence>
<evidence type="ECO:0000313" key="7">
    <source>
        <dbReference type="EMBL" id="WZN59601.1"/>
    </source>
</evidence>
<evidence type="ECO:0000313" key="8">
    <source>
        <dbReference type="Proteomes" id="UP001472866"/>
    </source>
</evidence>
<dbReference type="InterPro" id="IPR013272">
    <property type="entry name" value="Vps72/YL1_C"/>
</dbReference>
<dbReference type="GO" id="GO:0006338">
    <property type="term" value="P:chromatin remodeling"/>
    <property type="evidence" value="ECO:0007669"/>
    <property type="project" value="InterPro"/>
</dbReference>
<evidence type="ECO:0000256" key="3">
    <source>
        <dbReference type="ARBA" id="ARBA00023163"/>
    </source>
</evidence>
<evidence type="ECO:0000256" key="2">
    <source>
        <dbReference type="ARBA" id="ARBA00023015"/>
    </source>
</evidence>
<feature type="compositionally biased region" description="Basic residues" evidence="5">
    <location>
        <begin position="67"/>
        <end position="89"/>
    </location>
</feature>
<gene>
    <name evidence="7" type="ORF">HKI87_02g11270</name>
</gene>
<dbReference type="SMART" id="SM00993">
    <property type="entry name" value="YL1_C"/>
    <property type="match status" value="1"/>
</dbReference>
<keyword evidence="8" id="KW-1185">Reference proteome</keyword>
<evidence type="ECO:0000256" key="4">
    <source>
        <dbReference type="ARBA" id="ARBA00023242"/>
    </source>
</evidence>
<dbReference type="PANTHER" id="PTHR31200">
    <property type="entry name" value="INO80 COMPLEX SUBUNIT C"/>
    <property type="match status" value="1"/>
</dbReference>
<proteinExistence type="predicted"/>
<keyword evidence="3" id="KW-0804">Transcription</keyword>
<dbReference type="Proteomes" id="UP001472866">
    <property type="component" value="Chromosome 02"/>
</dbReference>
<dbReference type="GO" id="GO:0031011">
    <property type="term" value="C:Ino80 complex"/>
    <property type="evidence" value="ECO:0007669"/>
    <property type="project" value="InterPro"/>
</dbReference>
<accession>A0AAX4P117</accession>
<dbReference type="EMBL" id="CP151502">
    <property type="protein sequence ID" value="WZN59601.1"/>
    <property type="molecule type" value="Genomic_DNA"/>
</dbReference>
<sequence length="176" mass="20192">MNRRKGNRAEINEAQRRQFVNSRLQALEDDGNALELDNSDDEFHIEDVLDEVEDEEVDVGVTAALKNKSKKKPKKKKVGKRVVPGKRKTRGMEKRGPKPFMQLLEEAELDRVPEHVPTYFNTAARPSRYPPKKLCDVSGFFARYKDPASKMRYAGRREYNVIQSMPTAALHAHLRG</sequence>
<organism evidence="7 8">
    <name type="scientific">Chloropicon roscoffensis</name>
    <dbReference type="NCBI Taxonomy" id="1461544"/>
    <lineage>
        <taxon>Eukaryota</taxon>
        <taxon>Viridiplantae</taxon>
        <taxon>Chlorophyta</taxon>
        <taxon>Chloropicophyceae</taxon>
        <taxon>Chloropicales</taxon>
        <taxon>Chloropicaceae</taxon>
        <taxon>Chloropicon</taxon>
    </lineage>
</organism>
<feature type="region of interest" description="Disordered" evidence="5">
    <location>
        <begin position="66"/>
        <end position="98"/>
    </location>
</feature>
<reference evidence="7 8" key="1">
    <citation type="submission" date="2024-03" db="EMBL/GenBank/DDBJ databases">
        <title>Complete genome sequence of the green alga Chloropicon roscoffensis RCC1871.</title>
        <authorList>
            <person name="Lemieux C."/>
            <person name="Pombert J.-F."/>
            <person name="Otis C."/>
            <person name="Turmel M."/>
        </authorList>
    </citation>
    <scope>NUCLEOTIDE SEQUENCE [LARGE SCALE GENOMIC DNA]</scope>
    <source>
        <strain evidence="7 8">RCC1871</strain>
    </source>
</reference>
<protein>
    <submittedName>
        <fullName evidence="7">YL1_C domain-containing protein</fullName>
    </submittedName>
</protein>
<dbReference type="AlphaFoldDB" id="A0AAX4P117"/>
<keyword evidence="4" id="KW-0539">Nucleus</keyword>